<dbReference type="InterPro" id="IPR003447">
    <property type="entry name" value="FEMABX"/>
</dbReference>
<dbReference type="PANTHER" id="PTHR36174">
    <property type="entry name" value="LIPID II:GLYCINE GLYCYLTRANSFERASE"/>
    <property type="match status" value="1"/>
</dbReference>
<dbReference type="AlphaFoldDB" id="A0A1D8TVC2"/>
<keyword evidence="5" id="KW-0012">Acyltransferase</keyword>
<evidence type="ECO:0000313" key="8">
    <source>
        <dbReference type="EMBL" id="AOX01599.1"/>
    </source>
</evidence>
<sequence>MSLSITKTYLANYEEWDEIWQQCNYSTYFHSREWAEIWNTYTQGEIHPNPLIILFSDQKKALIPLSYKLGNQKFIKKYSSSPDGTFGGWISADQLTIDHAILIVKFLDTNFWGKLSWRVNPYNELASQAVALSCVSEQEEDTTHAINLDVGFETISKTWKKGGNSMARKVRKAIKEGVSVTTASTLDQWWEYYQVYQDSLRRWGDNSLGSYSWELFKTIFQRNSPNVKLWVAHYQDQIISGALCFYAKKHVVYWHGSSLEKYLNLRPVNLVMHEIVKDSCEQGYSWFDFNPSGGLPGVIAFKKSFGAEPLDCYMIYVDHKLRRMVKPLKPLKKIIMPYYPKAN</sequence>
<evidence type="ECO:0000313" key="9">
    <source>
        <dbReference type="Proteomes" id="UP000177870"/>
    </source>
</evidence>
<feature type="domain" description="BioF2-like acetyltransferase" evidence="7">
    <location>
        <begin position="164"/>
        <end position="291"/>
    </location>
</feature>
<keyword evidence="3" id="KW-0133">Cell shape</keyword>
<dbReference type="EMBL" id="CP017599">
    <property type="protein sequence ID" value="AOX01599.1"/>
    <property type="molecule type" value="Genomic_DNA"/>
</dbReference>
<dbReference type="PROSITE" id="PS51191">
    <property type="entry name" value="FEMABX"/>
    <property type="match status" value="1"/>
</dbReference>
<dbReference type="GO" id="GO:0008360">
    <property type="term" value="P:regulation of cell shape"/>
    <property type="evidence" value="ECO:0007669"/>
    <property type="project" value="UniProtKB-KW"/>
</dbReference>
<evidence type="ECO:0000256" key="6">
    <source>
        <dbReference type="ARBA" id="ARBA00023316"/>
    </source>
</evidence>
<organism evidence="8 9">
    <name type="scientific">Moorena producens PAL-8-15-08-1</name>
    <dbReference type="NCBI Taxonomy" id="1458985"/>
    <lineage>
        <taxon>Bacteria</taxon>
        <taxon>Bacillati</taxon>
        <taxon>Cyanobacteriota</taxon>
        <taxon>Cyanophyceae</taxon>
        <taxon>Coleofasciculales</taxon>
        <taxon>Coleofasciculaceae</taxon>
        <taxon>Moorena</taxon>
    </lineage>
</organism>
<dbReference type="Proteomes" id="UP000177870">
    <property type="component" value="Chromosome"/>
</dbReference>
<dbReference type="InterPro" id="IPR016181">
    <property type="entry name" value="Acyl_CoA_acyltransferase"/>
</dbReference>
<keyword evidence="4" id="KW-0573">Peptidoglycan synthesis</keyword>
<accession>A0A1D8TVC2</accession>
<comment type="similarity">
    <text evidence="1">Belongs to the FemABX family.</text>
</comment>
<dbReference type="GO" id="GO:0009252">
    <property type="term" value="P:peptidoglycan biosynthetic process"/>
    <property type="evidence" value="ECO:0007669"/>
    <property type="project" value="UniProtKB-KW"/>
</dbReference>
<protein>
    <submittedName>
        <fullName evidence="8">Methicillin resistance protein</fullName>
    </submittedName>
</protein>
<dbReference type="Pfam" id="PF13480">
    <property type="entry name" value="Acetyltransf_6"/>
    <property type="match status" value="1"/>
</dbReference>
<name>A0A1D8TVC2_9CYAN</name>
<evidence type="ECO:0000256" key="3">
    <source>
        <dbReference type="ARBA" id="ARBA00022960"/>
    </source>
</evidence>
<dbReference type="OrthoDB" id="9773932at2"/>
<keyword evidence="6" id="KW-0961">Cell wall biogenesis/degradation</keyword>
<gene>
    <name evidence="8" type="ORF">BJP34_21070</name>
</gene>
<evidence type="ECO:0000256" key="4">
    <source>
        <dbReference type="ARBA" id="ARBA00022984"/>
    </source>
</evidence>
<proteinExistence type="inferred from homology"/>
<reference evidence="9" key="1">
    <citation type="submission" date="2016-10" db="EMBL/GenBank/DDBJ databases">
        <title>Comparative genomics uncovers the prolific and rare metabolic potential of the cyanobacterial genus Moorea.</title>
        <authorList>
            <person name="Leao T."/>
            <person name="Castelao G."/>
            <person name="Korobeynikov A."/>
            <person name="Monroe E.A."/>
            <person name="Podell S."/>
            <person name="Glukhov E."/>
            <person name="Allen E."/>
            <person name="Gerwick W.H."/>
            <person name="Gerwick L."/>
        </authorList>
    </citation>
    <scope>NUCLEOTIDE SEQUENCE [LARGE SCALE GENOMIC DNA]</scope>
    <source>
        <strain evidence="9">PAL-8-15-08-1</strain>
    </source>
</reference>
<dbReference type="GO" id="GO:0071555">
    <property type="term" value="P:cell wall organization"/>
    <property type="evidence" value="ECO:0007669"/>
    <property type="project" value="UniProtKB-KW"/>
</dbReference>
<dbReference type="SUPFAM" id="SSF55729">
    <property type="entry name" value="Acyl-CoA N-acyltransferases (Nat)"/>
    <property type="match status" value="1"/>
</dbReference>
<keyword evidence="2" id="KW-0808">Transferase</keyword>
<dbReference type="PANTHER" id="PTHR36174:SF1">
    <property type="entry name" value="LIPID II:GLYCINE GLYCYLTRANSFERASE"/>
    <property type="match status" value="1"/>
</dbReference>
<evidence type="ECO:0000256" key="2">
    <source>
        <dbReference type="ARBA" id="ARBA00022679"/>
    </source>
</evidence>
<dbReference type="KEGG" id="mpro:BJP34_21070"/>
<dbReference type="STRING" id="1458985.BJP34_21070"/>
<dbReference type="GO" id="GO:0016755">
    <property type="term" value="F:aminoacyltransferase activity"/>
    <property type="evidence" value="ECO:0007669"/>
    <property type="project" value="InterPro"/>
</dbReference>
<evidence type="ECO:0000259" key="7">
    <source>
        <dbReference type="Pfam" id="PF13480"/>
    </source>
</evidence>
<evidence type="ECO:0000256" key="5">
    <source>
        <dbReference type="ARBA" id="ARBA00023315"/>
    </source>
</evidence>
<dbReference type="InterPro" id="IPR038740">
    <property type="entry name" value="BioF2-like_GNAT_dom"/>
</dbReference>
<dbReference type="InterPro" id="IPR050644">
    <property type="entry name" value="PG_Glycine_Bridge_Synth"/>
</dbReference>
<evidence type="ECO:0000256" key="1">
    <source>
        <dbReference type="ARBA" id="ARBA00009943"/>
    </source>
</evidence>
<dbReference type="Gene3D" id="3.40.630.30">
    <property type="match status" value="1"/>
</dbReference>
<dbReference type="RefSeq" id="WP_070394036.1">
    <property type="nucleotide sequence ID" value="NZ_CP017599.1"/>
</dbReference>